<dbReference type="GO" id="GO:0048309">
    <property type="term" value="P:endoplasmic reticulum inheritance"/>
    <property type="evidence" value="ECO:0007669"/>
    <property type="project" value="EnsemblFungi"/>
</dbReference>
<sequence length="186" mass="20795">MGDYVKVFQDELKTLDQKFAGNGLLQQFEAKTKLPKSYGVLGAASLYLLLIFINVGGIGEILSNFVGFVVPAYYSLIALRTSTSTDDTELLTYWVVFAFLNVIEFWSKAILYWIPFYWFLKTLLLVYLALPQTNGATYVYKTILEPVSQKYIKTPNSAKTTTGDIGSKVENLTSHGKASGFDPRSI</sequence>
<dbReference type="OrthoDB" id="10009287at2759"/>
<feature type="compositionally biased region" description="Polar residues" evidence="9">
    <location>
        <begin position="156"/>
        <end position="176"/>
    </location>
</feature>
<keyword evidence="6 8" id="KW-0472">Membrane</keyword>
<evidence type="ECO:0000256" key="5">
    <source>
        <dbReference type="ARBA" id="ARBA00022989"/>
    </source>
</evidence>
<dbReference type="GO" id="GO:0051292">
    <property type="term" value="P:nuclear pore complex assembly"/>
    <property type="evidence" value="ECO:0007669"/>
    <property type="project" value="EnsemblFungi"/>
</dbReference>
<dbReference type="InterPro" id="IPR004345">
    <property type="entry name" value="TB2_DP1_HVA22"/>
</dbReference>
<feature type="region of interest" description="Disordered" evidence="9">
    <location>
        <begin position="156"/>
        <end position="186"/>
    </location>
</feature>
<dbReference type="GO" id="GO:0005635">
    <property type="term" value="C:nuclear envelope"/>
    <property type="evidence" value="ECO:0007669"/>
    <property type="project" value="EnsemblFungi"/>
</dbReference>
<dbReference type="Proteomes" id="UP000054304">
    <property type="component" value="Unassembled WGS sequence"/>
</dbReference>
<comment type="subcellular location">
    <subcellularLocation>
        <location evidence="1 8">Membrane</location>
        <topology evidence="1 8">Multi-pass membrane protein</topology>
    </subcellularLocation>
</comment>
<evidence type="ECO:0000256" key="9">
    <source>
        <dbReference type="SAM" id="MobiDB-lite"/>
    </source>
</evidence>
<keyword evidence="4 8" id="KW-0812">Transmembrane</keyword>
<dbReference type="GO" id="GO:0032581">
    <property type="term" value="P:ER-dependent peroxisome organization"/>
    <property type="evidence" value="ECO:0007669"/>
    <property type="project" value="EnsemblFungi"/>
</dbReference>
<evidence type="ECO:0000256" key="3">
    <source>
        <dbReference type="ARBA" id="ARBA00019184"/>
    </source>
</evidence>
<organism evidence="10 11">
    <name type="scientific">Lachancea lanzarotensis</name>
    <dbReference type="NCBI Taxonomy" id="1245769"/>
    <lineage>
        <taxon>Eukaryota</taxon>
        <taxon>Fungi</taxon>
        <taxon>Dikarya</taxon>
        <taxon>Ascomycota</taxon>
        <taxon>Saccharomycotina</taxon>
        <taxon>Saccharomycetes</taxon>
        <taxon>Saccharomycetales</taxon>
        <taxon>Saccharomycetaceae</taxon>
        <taxon>Lachancea</taxon>
    </lineage>
</organism>
<dbReference type="GO" id="GO:0034976">
    <property type="term" value="P:response to endoplasmic reticulum stress"/>
    <property type="evidence" value="ECO:0007669"/>
    <property type="project" value="EnsemblFungi"/>
</dbReference>
<comment type="caution">
    <text evidence="8">Lacks conserved residue(s) required for the propagation of feature annotation.</text>
</comment>
<dbReference type="RefSeq" id="XP_022629020.1">
    <property type="nucleotide sequence ID" value="XM_022771859.1"/>
</dbReference>
<evidence type="ECO:0000313" key="10">
    <source>
        <dbReference type="EMBL" id="CEP62798.1"/>
    </source>
</evidence>
<dbReference type="GO" id="GO:0007033">
    <property type="term" value="P:vacuole organization"/>
    <property type="evidence" value="ECO:0007669"/>
    <property type="project" value="EnsemblFungi"/>
</dbReference>
<feature type="transmembrane region" description="Helical" evidence="8">
    <location>
        <begin position="38"/>
        <end position="55"/>
    </location>
</feature>
<evidence type="ECO:0000256" key="8">
    <source>
        <dbReference type="RuleBase" id="RU362006"/>
    </source>
</evidence>
<dbReference type="GO" id="GO:0180020">
    <property type="term" value="F:membrane bending activity"/>
    <property type="evidence" value="ECO:0007669"/>
    <property type="project" value="EnsemblFungi"/>
</dbReference>
<dbReference type="GO" id="GO:1990809">
    <property type="term" value="P:endoplasmic reticulum tubular network membrane organization"/>
    <property type="evidence" value="ECO:0007669"/>
    <property type="project" value="EnsemblFungi"/>
</dbReference>
<evidence type="ECO:0000313" key="11">
    <source>
        <dbReference type="Proteomes" id="UP000054304"/>
    </source>
</evidence>
<keyword evidence="5 8" id="KW-1133">Transmembrane helix</keyword>
<evidence type="ECO:0000256" key="7">
    <source>
        <dbReference type="ARBA" id="ARBA00045873"/>
    </source>
</evidence>
<evidence type="ECO:0000256" key="1">
    <source>
        <dbReference type="ARBA" id="ARBA00004141"/>
    </source>
</evidence>
<dbReference type="HOGENOM" id="CLU_028431_2_1_1"/>
<protein>
    <recommendedName>
        <fullName evidence="3 8">Protein YOP1</fullName>
    </recommendedName>
</protein>
<evidence type="ECO:0000256" key="4">
    <source>
        <dbReference type="ARBA" id="ARBA00022692"/>
    </source>
</evidence>
<comment type="similarity">
    <text evidence="2 8">Belongs to the DP1 family.</text>
</comment>
<feature type="transmembrane region" description="Helical" evidence="8">
    <location>
        <begin position="112"/>
        <end position="130"/>
    </location>
</feature>
<keyword evidence="11" id="KW-1185">Reference proteome</keyword>
<name>A0A0C7NB69_9SACH</name>
<dbReference type="PANTHER" id="PTHR12300">
    <property type="entry name" value="HVA22-LIKE PROTEINS"/>
    <property type="match status" value="1"/>
</dbReference>
<dbReference type="Pfam" id="PF03134">
    <property type="entry name" value="TB2_DP1_HVA22"/>
    <property type="match status" value="1"/>
</dbReference>
<comment type="function">
    <text evidence="7">Required to generate and maintain the structure of the tubular endoplasmic reticulum network and the vacuole. Induces high curvature in membranes and causes membrane tubule formation. Involved in membrane/vesicle trafficking.</text>
</comment>
<evidence type="ECO:0000256" key="2">
    <source>
        <dbReference type="ARBA" id="ARBA00008573"/>
    </source>
</evidence>
<proteinExistence type="inferred from homology"/>
<dbReference type="GO" id="GO:0032541">
    <property type="term" value="C:cortical endoplasmic reticulum"/>
    <property type="evidence" value="ECO:0007669"/>
    <property type="project" value="EnsemblFungi"/>
</dbReference>
<evidence type="ECO:0000256" key="6">
    <source>
        <dbReference type="ARBA" id="ARBA00023136"/>
    </source>
</evidence>
<gene>
    <name evidence="10" type="ORF">LALA0_S06e04104g</name>
</gene>
<dbReference type="AlphaFoldDB" id="A0A0C7NB69"/>
<dbReference type="GO" id="GO:0016020">
    <property type="term" value="C:membrane"/>
    <property type="evidence" value="ECO:0007669"/>
    <property type="project" value="UniProtKB-SubCell"/>
</dbReference>
<dbReference type="GeneID" id="34686278"/>
<dbReference type="EMBL" id="LN736365">
    <property type="protein sequence ID" value="CEP62798.1"/>
    <property type="molecule type" value="Genomic_DNA"/>
</dbReference>
<dbReference type="GO" id="GO:0016192">
    <property type="term" value="P:vesicle-mediated transport"/>
    <property type="evidence" value="ECO:0007669"/>
    <property type="project" value="EnsemblFungi"/>
</dbReference>
<reference evidence="10 11" key="1">
    <citation type="submission" date="2014-12" db="EMBL/GenBank/DDBJ databases">
        <authorList>
            <person name="Neuveglise Cecile"/>
        </authorList>
    </citation>
    <scope>NUCLEOTIDE SEQUENCE [LARGE SCALE GENOMIC DNA]</scope>
    <source>
        <strain evidence="10 11">CBS 12615</strain>
    </source>
</reference>
<dbReference type="PANTHER" id="PTHR12300:SF161">
    <property type="entry name" value="RECEPTOR EXPRESSION-ENHANCING PROTEIN"/>
    <property type="match status" value="1"/>
</dbReference>
<accession>A0A0C7NB69</accession>
<dbReference type="STRING" id="1245769.A0A0C7NB69"/>
<dbReference type="GO" id="GO:0032153">
    <property type="term" value="C:cell division site"/>
    <property type="evidence" value="ECO:0007669"/>
    <property type="project" value="EnsemblFungi"/>
</dbReference>